<dbReference type="AlphaFoldDB" id="A0AA86S496"/>
<feature type="domain" description="F-box" evidence="2">
    <location>
        <begin position="123"/>
        <end position="169"/>
    </location>
</feature>
<dbReference type="InterPro" id="IPR036047">
    <property type="entry name" value="F-box-like_dom_sf"/>
</dbReference>
<evidence type="ECO:0000259" key="2">
    <source>
        <dbReference type="PROSITE" id="PS50181"/>
    </source>
</evidence>
<dbReference type="InterPro" id="IPR013187">
    <property type="entry name" value="F-box-assoc_dom_typ3"/>
</dbReference>
<dbReference type="SMART" id="SM00256">
    <property type="entry name" value="FBOX"/>
    <property type="match status" value="1"/>
</dbReference>
<dbReference type="InterPro" id="IPR011043">
    <property type="entry name" value="Gal_Oxase/kelch_b-propeller"/>
</dbReference>
<dbReference type="NCBIfam" id="TIGR01640">
    <property type="entry name" value="F_box_assoc_1"/>
    <property type="match status" value="1"/>
</dbReference>
<evidence type="ECO:0000313" key="4">
    <source>
        <dbReference type="Proteomes" id="UP001189624"/>
    </source>
</evidence>
<dbReference type="InterPro" id="IPR017451">
    <property type="entry name" value="F-box-assoc_interact_dom"/>
</dbReference>
<evidence type="ECO:0000256" key="1">
    <source>
        <dbReference type="SAM" id="MobiDB-lite"/>
    </source>
</evidence>
<dbReference type="Gene3D" id="1.20.1280.50">
    <property type="match status" value="1"/>
</dbReference>
<dbReference type="InterPro" id="IPR001810">
    <property type="entry name" value="F-box_dom"/>
</dbReference>
<dbReference type="SUPFAM" id="SSF50965">
    <property type="entry name" value="Galactose oxidase, central domain"/>
    <property type="match status" value="1"/>
</dbReference>
<dbReference type="Pfam" id="PF08268">
    <property type="entry name" value="FBA_3"/>
    <property type="match status" value="1"/>
</dbReference>
<gene>
    <name evidence="3" type="ORF">AYBTSS11_LOCUS10146</name>
</gene>
<dbReference type="PROSITE" id="PS50181">
    <property type="entry name" value="FBOX"/>
    <property type="match status" value="1"/>
</dbReference>
<accession>A0AA86S496</accession>
<keyword evidence="4" id="KW-1185">Reference proteome</keyword>
<sequence length="488" mass="55032">MEPVFKNRVNNTNLTNREDKSQGSCAGALPFGTKRQLPKAKIDRSRTFRCRYSTIPTEEYMYKSTREGTLSTEEGRSLGRVLEKGSSISSLYVELYAAYRILKDSKMKRDNCRGARTRRRRRNRTNVLLPLDLILHILLRLPVKSLARFKSVCKSWFSLISDSQFAISHFELAAACTERLVFLEPIVPEFRSIDLNGSLHDPSASAALNLNFMSPESTYVQILGSCRGFVLLDCFQNLCLWNPSTGIHKQVCHSPIASDMDTMLYTFLHGFGYDPSTDDYLVVQGSIKVDLEGDTRVEVFSVRANAWKEIEGIHLSYMNCCDDMKPGVLFNGAIHWLAFRYDVSLNVIVVFDLAERSFSEILLPDDFISQLDFCHLAVFGDFLSICVVGCQCPADIWVMKEYKMQSSWTKSVEVFVDEIPTQQFTPICSTKSGDIVGTDGANGLVKCNSEGQPQEHRSYCNSRHASQVALYTESLLSLPCDSDQAEED</sequence>
<protein>
    <recommendedName>
        <fullName evidence="2">F-box domain-containing protein</fullName>
    </recommendedName>
</protein>
<dbReference type="Pfam" id="PF00646">
    <property type="entry name" value="F-box"/>
    <property type="match status" value="1"/>
</dbReference>
<dbReference type="PANTHER" id="PTHR31672:SF13">
    <property type="entry name" value="F-BOX PROTEIN CPR30-LIKE"/>
    <property type="match status" value="1"/>
</dbReference>
<evidence type="ECO:0000313" key="3">
    <source>
        <dbReference type="EMBL" id="CAJ1941214.1"/>
    </source>
</evidence>
<dbReference type="CDD" id="cd22157">
    <property type="entry name" value="F-box_AtFBW1-like"/>
    <property type="match status" value="1"/>
</dbReference>
<organism evidence="3 4">
    <name type="scientific">Sphenostylis stenocarpa</name>
    <dbReference type="NCBI Taxonomy" id="92480"/>
    <lineage>
        <taxon>Eukaryota</taxon>
        <taxon>Viridiplantae</taxon>
        <taxon>Streptophyta</taxon>
        <taxon>Embryophyta</taxon>
        <taxon>Tracheophyta</taxon>
        <taxon>Spermatophyta</taxon>
        <taxon>Magnoliopsida</taxon>
        <taxon>eudicotyledons</taxon>
        <taxon>Gunneridae</taxon>
        <taxon>Pentapetalae</taxon>
        <taxon>rosids</taxon>
        <taxon>fabids</taxon>
        <taxon>Fabales</taxon>
        <taxon>Fabaceae</taxon>
        <taxon>Papilionoideae</taxon>
        <taxon>50 kb inversion clade</taxon>
        <taxon>NPAAA clade</taxon>
        <taxon>indigoferoid/millettioid clade</taxon>
        <taxon>Phaseoleae</taxon>
        <taxon>Sphenostylis</taxon>
    </lineage>
</organism>
<dbReference type="Gramene" id="rna-AYBTSS11_LOCUS10146">
    <property type="protein sequence ID" value="CAJ1941214.1"/>
    <property type="gene ID" value="gene-AYBTSS11_LOCUS10146"/>
</dbReference>
<feature type="region of interest" description="Disordered" evidence="1">
    <location>
        <begin position="1"/>
        <end position="29"/>
    </location>
</feature>
<dbReference type="SUPFAM" id="SSF81383">
    <property type="entry name" value="F-box domain"/>
    <property type="match status" value="1"/>
</dbReference>
<reference evidence="3" key="1">
    <citation type="submission" date="2023-10" db="EMBL/GenBank/DDBJ databases">
        <authorList>
            <person name="Domelevo Entfellner J.-B."/>
        </authorList>
    </citation>
    <scope>NUCLEOTIDE SEQUENCE</scope>
</reference>
<name>A0AA86S496_9FABA</name>
<dbReference type="Proteomes" id="UP001189624">
    <property type="component" value="Chromosome 3"/>
</dbReference>
<dbReference type="PANTHER" id="PTHR31672">
    <property type="entry name" value="BNACNNG10540D PROTEIN"/>
    <property type="match status" value="1"/>
</dbReference>
<proteinExistence type="predicted"/>
<dbReference type="EMBL" id="OY731400">
    <property type="protein sequence ID" value="CAJ1941214.1"/>
    <property type="molecule type" value="Genomic_DNA"/>
</dbReference>
<dbReference type="InterPro" id="IPR050796">
    <property type="entry name" value="SCF_F-box_component"/>
</dbReference>